<evidence type="ECO:0000313" key="21">
    <source>
        <dbReference type="Proteomes" id="UP000812440"/>
    </source>
</evidence>
<dbReference type="EMBL" id="JAACNH010000008">
    <property type="protein sequence ID" value="KAG8434095.1"/>
    <property type="molecule type" value="Genomic_DNA"/>
</dbReference>
<dbReference type="Gene3D" id="2.170.270.10">
    <property type="entry name" value="SET domain"/>
    <property type="match status" value="1"/>
</dbReference>
<evidence type="ECO:0000256" key="17">
    <source>
        <dbReference type="ARBA" id="ARBA00048710"/>
    </source>
</evidence>
<feature type="region of interest" description="Disordered" evidence="18">
    <location>
        <begin position="593"/>
        <end position="614"/>
    </location>
</feature>
<feature type="region of interest" description="Disordered" evidence="18">
    <location>
        <begin position="564"/>
        <end position="583"/>
    </location>
</feature>
<evidence type="ECO:0000256" key="16">
    <source>
        <dbReference type="ARBA" id="ARBA00048602"/>
    </source>
</evidence>
<evidence type="ECO:0000256" key="12">
    <source>
        <dbReference type="ARBA" id="ARBA00023163"/>
    </source>
</evidence>
<evidence type="ECO:0000256" key="4">
    <source>
        <dbReference type="ARBA" id="ARBA00012188"/>
    </source>
</evidence>
<dbReference type="InterPro" id="IPR001214">
    <property type="entry name" value="SET_dom"/>
</dbReference>
<keyword evidence="12" id="KW-0804">Transcription</keyword>
<dbReference type="InterPro" id="IPR046341">
    <property type="entry name" value="SET_dom_sf"/>
</dbReference>
<keyword evidence="9" id="KW-0949">S-adenosyl-L-methionine</keyword>
<evidence type="ECO:0000256" key="14">
    <source>
        <dbReference type="ARBA" id="ARBA00031786"/>
    </source>
</evidence>
<comment type="caution">
    <text evidence="20">The sequence shown here is derived from an EMBL/GenBank/DDBJ whole genome shotgun (WGS) entry which is preliminary data.</text>
</comment>
<accession>A0A8T2IMC5</accession>
<comment type="catalytic activity">
    <reaction evidence="16">
        <text>N(6),N(6)-dimethyl-L-lysyl(20)-[histone H4] + S-adenosyl-L-methionine = N(6),N(6),N(6)-trimethyl-L-lysyl(20)-[histone H4] + S-adenosyl-L-homocysteine + H(+)</text>
        <dbReference type="Rhea" id="RHEA:61992"/>
        <dbReference type="Rhea" id="RHEA-COMP:15556"/>
        <dbReference type="Rhea" id="RHEA-COMP:15998"/>
        <dbReference type="ChEBI" id="CHEBI:15378"/>
        <dbReference type="ChEBI" id="CHEBI:57856"/>
        <dbReference type="ChEBI" id="CHEBI:59789"/>
        <dbReference type="ChEBI" id="CHEBI:61961"/>
        <dbReference type="ChEBI" id="CHEBI:61976"/>
    </reaction>
    <physiologicalReaction direction="left-to-right" evidence="16">
        <dbReference type="Rhea" id="RHEA:61993"/>
    </physiologicalReaction>
</comment>
<dbReference type="FunFam" id="1.10.10.1700:FF:000001">
    <property type="entry name" value="Histone-lysine N-methyltransferase"/>
    <property type="match status" value="1"/>
</dbReference>
<keyword evidence="8" id="KW-0808">Transferase</keyword>
<dbReference type="PANTHER" id="PTHR12977:SF11">
    <property type="entry name" value="HISTONE-LYSINE N-METHYLTRANSFERASE KMT5C"/>
    <property type="match status" value="1"/>
</dbReference>
<feature type="region of interest" description="Disordered" evidence="18">
    <location>
        <begin position="466"/>
        <end position="492"/>
    </location>
</feature>
<gene>
    <name evidence="20" type="ORF">GDO86_012461</name>
</gene>
<keyword evidence="13" id="KW-0539">Nucleus</keyword>
<evidence type="ECO:0000259" key="19">
    <source>
        <dbReference type="PROSITE" id="PS50280"/>
    </source>
</evidence>
<dbReference type="FunFam" id="2.170.270.10:FF:000006">
    <property type="entry name" value="Histone-lysine N-methyltransferase"/>
    <property type="match status" value="1"/>
</dbReference>
<feature type="domain" description="SET" evidence="19">
    <location>
        <begin position="104"/>
        <end position="218"/>
    </location>
</feature>
<evidence type="ECO:0000256" key="6">
    <source>
        <dbReference type="ARBA" id="ARBA00022491"/>
    </source>
</evidence>
<dbReference type="PROSITE" id="PS51570">
    <property type="entry name" value="SAM_MT43_SUVAR420_2"/>
    <property type="match status" value="1"/>
</dbReference>
<protein>
    <recommendedName>
        <fullName evidence="14">[histone H4]-N-methyl-L-lysine20 N-methyltransferase KMT5B</fullName>
        <ecNumber evidence="3">2.1.1.361</ecNumber>
        <ecNumber evidence="4">2.1.1.362</ecNumber>
    </recommendedName>
    <alternativeName>
        <fullName evidence="15">[histone H4]-lysine20 N-methyltransferase KMT5B</fullName>
    </alternativeName>
</protein>
<dbReference type="GO" id="GO:0005694">
    <property type="term" value="C:chromosome"/>
    <property type="evidence" value="ECO:0007669"/>
    <property type="project" value="UniProtKB-SubCell"/>
</dbReference>
<evidence type="ECO:0000256" key="3">
    <source>
        <dbReference type="ARBA" id="ARBA00012187"/>
    </source>
</evidence>
<evidence type="ECO:0000256" key="5">
    <source>
        <dbReference type="ARBA" id="ARBA00022454"/>
    </source>
</evidence>
<dbReference type="Gene3D" id="1.10.10.1700">
    <property type="entry name" value="Histone-lysine N-methyltransferase"/>
    <property type="match status" value="1"/>
</dbReference>
<evidence type="ECO:0000256" key="7">
    <source>
        <dbReference type="ARBA" id="ARBA00022603"/>
    </source>
</evidence>
<evidence type="ECO:0000256" key="2">
    <source>
        <dbReference type="ARBA" id="ARBA00004286"/>
    </source>
</evidence>
<comment type="catalytic activity">
    <reaction evidence="17">
        <text>N(6)-methyl-L-lysyl(20)-[histone H4] + S-adenosyl-L-methionine = N(6),N(6)-dimethyl-L-lysyl(20)-[histone H4] + S-adenosyl-L-homocysteine + H(+)</text>
        <dbReference type="Rhea" id="RHEA:60348"/>
        <dbReference type="Rhea" id="RHEA-COMP:15555"/>
        <dbReference type="Rhea" id="RHEA-COMP:15556"/>
        <dbReference type="ChEBI" id="CHEBI:15378"/>
        <dbReference type="ChEBI" id="CHEBI:57856"/>
        <dbReference type="ChEBI" id="CHEBI:59789"/>
        <dbReference type="ChEBI" id="CHEBI:61929"/>
        <dbReference type="ChEBI" id="CHEBI:61976"/>
        <dbReference type="EC" id="2.1.1.362"/>
    </reaction>
    <physiologicalReaction direction="left-to-right" evidence="17">
        <dbReference type="Rhea" id="RHEA:60349"/>
    </physiologicalReaction>
</comment>
<proteinExistence type="predicted"/>
<dbReference type="GO" id="GO:0005634">
    <property type="term" value="C:nucleus"/>
    <property type="evidence" value="ECO:0007669"/>
    <property type="project" value="UniProtKB-SubCell"/>
</dbReference>
<keyword evidence="10" id="KW-0156">Chromatin regulator</keyword>
<dbReference type="GO" id="GO:0032259">
    <property type="term" value="P:methylation"/>
    <property type="evidence" value="ECO:0007669"/>
    <property type="project" value="UniProtKB-KW"/>
</dbReference>
<evidence type="ECO:0000256" key="11">
    <source>
        <dbReference type="ARBA" id="ARBA00023015"/>
    </source>
</evidence>
<evidence type="ECO:0000256" key="15">
    <source>
        <dbReference type="ARBA" id="ARBA00031835"/>
    </source>
</evidence>
<comment type="subcellular location">
    <subcellularLocation>
        <location evidence="2">Chromosome</location>
    </subcellularLocation>
    <subcellularLocation>
        <location evidence="1">Nucleus</location>
    </subcellularLocation>
</comment>
<dbReference type="OrthoDB" id="6627536at2759"/>
<sequence>MGSNRITAKELCENDDLATSLVLDPYLGFRTHKMKVSAMPAIRRQHHLREALQTFLKKKDLEAAYRSLTTGEWARQYFQNRTRQQESLLKAHIFRYLRMFLPESGFMILSCGRYSLESNGAKVVSTKSWVKNEKIELLVGCIAELSKADESLLRFGENDFSVMYSTRKKCAQLWLGPAAFINHDCRPNCKFVPTEGNAACVKVLREIRPDEEITCFYGDSFFGEKNELCECCTCERKGEGAFKLQKAEQTVSTSLEKYQLRETDGRLKRLSNSICKQIHQEATKRHKPHQGSKYRLSVNFKRIPATCKRQAFSQRLRTPASSPYYYYCSNIVKHIPSKRMISLKPVRVALPRGTVLRDIRVILHNCKKCHATSHFQHLHERQCCKLGKEPVVSLLREDLSPEKLKFRLHCSATYEASLTTPTVRFDRNAKDVCLTEVEVGESMVEQDTIAKVCESLSFSSVLSHSSDDDTFSEPEMPGSFLGPGSPSSDPPVQIQEAESNTIDTDFFPFESAAKDTVHPQNNADVSQFTLDSLNKQFGITHYVTVDLGKSIKRGVFNNSLAANVKPRDDHGLLPPAENTNGNLLASLDNETQSHTVNEPNKSKKNEALSESLSHKALSLRSRPVILKEQEASENSISLKQKRSCVNPNLKCLKINGHVKVTGQVVNSEPHQVKVAKTKNLNDPLNLDPKLLLKPYVELGMNNNLKRCSAKGELCPRVVAKNSFGKLGQPQASTHLVDNAKQNVAFSSFTPSKRLRLVVTHGSIALDIASTSSEETS</sequence>
<evidence type="ECO:0000256" key="9">
    <source>
        <dbReference type="ARBA" id="ARBA00022691"/>
    </source>
</evidence>
<keyword evidence="21" id="KW-1185">Reference proteome</keyword>
<keyword evidence="5" id="KW-0158">Chromosome</keyword>
<dbReference type="EC" id="2.1.1.361" evidence="3"/>
<keyword evidence="11" id="KW-0805">Transcription regulation</keyword>
<name>A0A8T2IMC5_9PIPI</name>
<dbReference type="PROSITE" id="PS50280">
    <property type="entry name" value="SET"/>
    <property type="match status" value="1"/>
</dbReference>
<dbReference type="AlphaFoldDB" id="A0A8T2IMC5"/>
<dbReference type="PANTHER" id="PTHR12977">
    <property type="entry name" value="SUPPRESSOR OF VARIEGATION 4-20-RELATED"/>
    <property type="match status" value="1"/>
</dbReference>
<dbReference type="GO" id="GO:0140944">
    <property type="term" value="F:histone H4K20 monomethyltransferase activity"/>
    <property type="evidence" value="ECO:0007669"/>
    <property type="project" value="UniProtKB-EC"/>
</dbReference>
<organism evidence="20 21">
    <name type="scientific">Hymenochirus boettgeri</name>
    <name type="common">Congo dwarf clawed frog</name>
    <dbReference type="NCBI Taxonomy" id="247094"/>
    <lineage>
        <taxon>Eukaryota</taxon>
        <taxon>Metazoa</taxon>
        <taxon>Chordata</taxon>
        <taxon>Craniata</taxon>
        <taxon>Vertebrata</taxon>
        <taxon>Euteleostomi</taxon>
        <taxon>Amphibia</taxon>
        <taxon>Batrachia</taxon>
        <taxon>Anura</taxon>
        <taxon>Pipoidea</taxon>
        <taxon>Pipidae</taxon>
        <taxon>Pipinae</taxon>
        <taxon>Hymenochirus</taxon>
    </lineage>
</organism>
<evidence type="ECO:0000256" key="8">
    <source>
        <dbReference type="ARBA" id="ARBA00022679"/>
    </source>
</evidence>
<evidence type="ECO:0000256" key="10">
    <source>
        <dbReference type="ARBA" id="ARBA00022853"/>
    </source>
</evidence>
<dbReference type="Pfam" id="PF00856">
    <property type="entry name" value="SET"/>
    <property type="match status" value="1"/>
</dbReference>
<dbReference type="InterPro" id="IPR039977">
    <property type="entry name" value="Suv4-20/Set9"/>
</dbReference>
<dbReference type="InterPro" id="IPR025790">
    <property type="entry name" value="Suv4-20_animal"/>
</dbReference>
<keyword evidence="7" id="KW-0489">Methyltransferase</keyword>
<dbReference type="SMART" id="SM00317">
    <property type="entry name" value="SET"/>
    <property type="match status" value="1"/>
</dbReference>
<evidence type="ECO:0000256" key="1">
    <source>
        <dbReference type="ARBA" id="ARBA00004123"/>
    </source>
</evidence>
<reference evidence="20" key="1">
    <citation type="thesis" date="2020" institute="ProQuest LLC" country="789 East Eisenhower Parkway, Ann Arbor, MI, USA">
        <title>Comparative Genomics and Chromosome Evolution.</title>
        <authorList>
            <person name="Mudd A.B."/>
        </authorList>
    </citation>
    <scope>NUCLEOTIDE SEQUENCE</scope>
    <source>
        <strain evidence="20">Female2</strain>
        <tissue evidence="20">Blood</tissue>
    </source>
</reference>
<evidence type="ECO:0000313" key="20">
    <source>
        <dbReference type="EMBL" id="KAG8434095.1"/>
    </source>
</evidence>
<dbReference type="GO" id="GO:0140941">
    <property type="term" value="F:histone H4K20me methyltransferase activity"/>
    <property type="evidence" value="ECO:0007669"/>
    <property type="project" value="UniProtKB-EC"/>
</dbReference>
<dbReference type="SUPFAM" id="SSF82199">
    <property type="entry name" value="SET domain"/>
    <property type="match status" value="1"/>
</dbReference>
<feature type="compositionally biased region" description="Low complexity" evidence="18">
    <location>
        <begin position="477"/>
        <end position="491"/>
    </location>
</feature>
<evidence type="ECO:0000256" key="13">
    <source>
        <dbReference type="ARBA" id="ARBA00023242"/>
    </source>
</evidence>
<evidence type="ECO:0000256" key="18">
    <source>
        <dbReference type="SAM" id="MobiDB-lite"/>
    </source>
</evidence>
<keyword evidence="6" id="KW-0678">Repressor</keyword>
<dbReference type="EC" id="2.1.1.362" evidence="4"/>
<dbReference type="InterPro" id="IPR041938">
    <property type="entry name" value="Hist-Lys_N-MTase_N"/>
</dbReference>
<dbReference type="Proteomes" id="UP000812440">
    <property type="component" value="Chromosome 7"/>
</dbReference>